<evidence type="ECO:0000313" key="3">
    <source>
        <dbReference type="Proteomes" id="UP001212997"/>
    </source>
</evidence>
<reference evidence="2" key="1">
    <citation type="submission" date="2022-07" db="EMBL/GenBank/DDBJ databases">
        <title>Genome Sequence of Physisporinus lineatus.</title>
        <authorList>
            <person name="Buettner E."/>
        </authorList>
    </citation>
    <scope>NUCLEOTIDE SEQUENCE</scope>
    <source>
        <strain evidence="2">VT162</strain>
    </source>
</reference>
<gene>
    <name evidence="2" type="ORF">NLI96_g1130</name>
</gene>
<keyword evidence="3" id="KW-1185">Reference proteome</keyword>
<feature type="region of interest" description="Disordered" evidence="1">
    <location>
        <begin position="539"/>
        <end position="688"/>
    </location>
</feature>
<protein>
    <submittedName>
        <fullName evidence="2">Uncharacterized protein</fullName>
    </submittedName>
</protein>
<organism evidence="2 3">
    <name type="scientific">Meripilus lineatus</name>
    <dbReference type="NCBI Taxonomy" id="2056292"/>
    <lineage>
        <taxon>Eukaryota</taxon>
        <taxon>Fungi</taxon>
        <taxon>Dikarya</taxon>
        <taxon>Basidiomycota</taxon>
        <taxon>Agaricomycotina</taxon>
        <taxon>Agaricomycetes</taxon>
        <taxon>Polyporales</taxon>
        <taxon>Meripilaceae</taxon>
        <taxon>Meripilus</taxon>
    </lineage>
</organism>
<dbReference type="AlphaFoldDB" id="A0AAD5YHU8"/>
<feature type="compositionally biased region" description="Polar residues" evidence="1">
    <location>
        <begin position="539"/>
        <end position="550"/>
    </location>
</feature>
<feature type="compositionally biased region" description="Polar residues" evidence="1">
    <location>
        <begin position="162"/>
        <end position="175"/>
    </location>
</feature>
<feature type="compositionally biased region" description="Low complexity" evidence="1">
    <location>
        <begin position="131"/>
        <end position="142"/>
    </location>
</feature>
<feature type="compositionally biased region" description="Basic and acidic residues" evidence="1">
    <location>
        <begin position="176"/>
        <end position="192"/>
    </location>
</feature>
<sequence length="705" mass="77618">MPEMCQLKLGDARIAHEDMGQAGMMPDTITCEARGWRRWRPRKEKQRAPYAQHLPFASWPDLSHPPRQPIVSHSMLGRKIIQVYPDENTSLSAPNQTGLPVRKLKSAGLRIVTAENMNSSDTLQVPTSKQASRSASGGSASAITPTTTHTFGRPNPTDKFVPNTTSPVLSPTSTDSVREKRNLRYSREEEALKSSLANSSRQPSHRDLQIRALQQATDILNAHARDAKARAAKLRVSMDDKDLDPEEFVSLQRERWMEERRSQVRHEESLALSQLLTNLSRPDNIRVGSPSSLEAEKPGGGPDCPEKTRQAKRQANLLYYLNRSPTRLTFANRPPSSHPLTHHQHQRLQERSRPPLRRTISDIRTLRLRSTALVSAFEDPITGRLRSRSLNVDIPPGISRQPSGVPLARAGTSRTTLSTPSLGVTLELDSDDDTTSSMFGRAQREVPPSPYTDGGVATIFSPASPRSLDELASDLSDIGIPSYARDLLNGLDNIHHEPILPSLPPPRPAFFDDEPIFRVPSSPGPTQSLLSVISSIHQDSEFGSPTSPSSVRGGLGTKFRGSHIGLHIPKPSTTRTRNRGAGSPLRRPLSTFFHGHSRQKSEDSTDSSSPPDSLSRKFGYQSSQDHDEDTATGESRVLQTPLGHNTFGPRIAGFGFEGEAEGMGVGDSRPREKQSRWSVPSVPKSPGKVFMKMKNRLSNLGNGKK</sequence>
<comment type="caution">
    <text evidence="2">The sequence shown here is derived from an EMBL/GenBank/DDBJ whole genome shotgun (WGS) entry which is preliminary data.</text>
</comment>
<feature type="region of interest" description="Disordered" evidence="1">
    <location>
        <begin position="393"/>
        <end position="455"/>
    </location>
</feature>
<name>A0AAD5YHU8_9APHY</name>
<feature type="region of interest" description="Disordered" evidence="1">
    <location>
        <begin position="281"/>
        <end position="308"/>
    </location>
</feature>
<feature type="compositionally biased region" description="Polar residues" evidence="1">
    <location>
        <begin position="412"/>
        <end position="422"/>
    </location>
</feature>
<proteinExistence type="predicted"/>
<dbReference type="EMBL" id="JANAWD010000021">
    <property type="protein sequence ID" value="KAJ3490869.1"/>
    <property type="molecule type" value="Genomic_DNA"/>
</dbReference>
<feature type="region of interest" description="Disordered" evidence="1">
    <location>
        <begin position="333"/>
        <end position="352"/>
    </location>
</feature>
<feature type="region of interest" description="Disordered" evidence="1">
    <location>
        <begin position="118"/>
        <end position="206"/>
    </location>
</feature>
<dbReference type="Proteomes" id="UP001212997">
    <property type="component" value="Unassembled WGS sequence"/>
</dbReference>
<accession>A0AAD5YHU8</accession>
<evidence type="ECO:0000313" key="2">
    <source>
        <dbReference type="EMBL" id="KAJ3490869.1"/>
    </source>
</evidence>
<evidence type="ECO:0000256" key="1">
    <source>
        <dbReference type="SAM" id="MobiDB-lite"/>
    </source>
</evidence>
<feature type="compositionally biased region" description="Polar residues" evidence="1">
    <location>
        <begin position="118"/>
        <end position="130"/>
    </location>
</feature>